<evidence type="ECO:0000313" key="3">
    <source>
        <dbReference type="Proteomes" id="UP000076761"/>
    </source>
</evidence>
<gene>
    <name evidence="2" type="ORF">NEOLEDRAFT_1151586</name>
</gene>
<organism evidence="2 3">
    <name type="scientific">Neolentinus lepideus HHB14362 ss-1</name>
    <dbReference type="NCBI Taxonomy" id="1314782"/>
    <lineage>
        <taxon>Eukaryota</taxon>
        <taxon>Fungi</taxon>
        <taxon>Dikarya</taxon>
        <taxon>Basidiomycota</taxon>
        <taxon>Agaricomycotina</taxon>
        <taxon>Agaricomycetes</taxon>
        <taxon>Gloeophyllales</taxon>
        <taxon>Gloeophyllaceae</taxon>
        <taxon>Neolentinus</taxon>
    </lineage>
</organism>
<dbReference type="EMBL" id="KV425627">
    <property type="protein sequence ID" value="KZT20021.1"/>
    <property type="molecule type" value="Genomic_DNA"/>
</dbReference>
<dbReference type="STRING" id="1314782.A0A165NS03"/>
<evidence type="ECO:0000313" key="2">
    <source>
        <dbReference type="EMBL" id="KZT20021.1"/>
    </source>
</evidence>
<protein>
    <submittedName>
        <fullName evidence="2">Uncharacterized protein</fullName>
    </submittedName>
</protein>
<proteinExistence type="predicted"/>
<dbReference type="AlphaFoldDB" id="A0A165NS03"/>
<dbReference type="Proteomes" id="UP000076761">
    <property type="component" value="Unassembled WGS sequence"/>
</dbReference>
<reference evidence="2 3" key="1">
    <citation type="journal article" date="2016" name="Mol. Biol. Evol.">
        <title>Comparative Genomics of Early-Diverging Mushroom-Forming Fungi Provides Insights into the Origins of Lignocellulose Decay Capabilities.</title>
        <authorList>
            <person name="Nagy L.G."/>
            <person name="Riley R."/>
            <person name="Tritt A."/>
            <person name="Adam C."/>
            <person name="Daum C."/>
            <person name="Floudas D."/>
            <person name="Sun H."/>
            <person name="Yadav J.S."/>
            <person name="Pangilinan J."/>
            <person name="Larsson K.H."/>
            <person name="Matsuura K."/>
            <person name="Barry K."/>
            <person name="Labutti K."/>
            <person name="Kuo R."/>
            <person name="Ohm R.A."/>
            <person name="Bhattacharya S.S."/>
            <person name="Shirouzu T."/>
            <person name="Yoshinaga Y."/>
            <person name="Martin F.M."/>
            <person name="Grigoriev I.V."/>
            <person name="Hibbett D.S."/>
        </authorList>
    </citation>
    <scope>NUCLEOTIDE SEQUENCE [LARGE SCALE GENOMIC DNA]</scope>
    <source>
        <strain evidence="2 3">HHB14362 ss-1</strain>
    </source>
</reference>
<sequence>MTFSNARHSTDTAIHDAACIETRRLPSQLDRHKRIGTKVKNALQRSADHATSAIDLNDVGDDTSEVELPMTEGRKVLGKELPLASFASRADLEASKYPRGGPFPHGSGELRQAALDDAVHVAEGEPAIAPGGVDFYTITRPEVEILQSQEENRPLASEALLAVDRGAKAPVMKSTTPKPRSP</sequence>
<keyword evidence="3" id="KW-1185">Reference proteome</keyword>
<feature type="region of interest" description="Disordered" evidence="1">
    <location>
        <begin position="149"/>
        <end position="182"/>
    </location>
</feature>
<accession>A0A165NS03</accession>
<feature type="compositionally biased region" description="Polar residues" evidence="1">
    <location>
        <begin position="173"/>
        <end position="182"/>
    </location>
</feature>
<name>A0A165NS03_9AGAM</name>
<evidence type="ECO:0000256" key="1">
    <source>
        <dbReference type="SAM" id="MobiDB-lite"/>
    </source>
</evidence>
<dbReference type="InParanoid" id="A0A165NS03"/>